<dbReference type="SUPFAM" id="SSF54001">
    <property type="entry name" value="Cysteine proteinases"/>
    <property type="match status" value="1"/>
</dbReference>
<protein>
    <submittedName>
        <fullName evidence="4">Transglutaminase-like superfamily protein</fullName>
    </submittedName>
</protein>
<dbReference type="STRING" id="82801.SAMN04488506_1634"/>
<dbReference type="RefSeq" id="WP_177192537.1">
    <property type="nucleotide sequence ID" value="NZ_FOXW01000005.1"/>
</dbReference>
<dbReference type="InterPro" id="IPR052901">
    <property type="entry name" value="Bact_TGase-like"/>
</dbReference>
<feature type="transmembrane region" description="Helical" evidence="2">
    <location>
        <begin position="112"/>
        <end position="133"/>
    </location>
</feature>
<feature type="transmembrane region" description="Helical" evidence="2">
    <location>
        <begin position="618"/>
        <end position="635"/>
    </location>
</feature>
<feature type="transmembrane region" description="Helical" evidence="2">
    <location>
        <begin position="140"/>
        <end position="156"/>
    </location>
</feature>
<evidence type="ECO:0000313" key="4">
    <source>
        <dbReference type="EMBL" id="SFQ35547.1"/>
    </source>
</evidence>
<sequence>MAPTKEDILRILKKWSLVLINSGLFFPILRFFVQLNDFPAWTPLLVYLVIVQCVWILLPKWYLWIPVQAAALSYLMYVYFPLEESFGLEWLAVFLRQNRILLDQLLSGDITLLPSTLSLFAICAVLLISSYALIKRFNPFLSFITALGYLLILQVFTATELMNLILSTLFFGLLLIGLTKIPSDSSWRNTLVTLLLFMTISFLFVSISSWATNAFTAQQEWIISKTDSFHTELEEQGLFEWIDKYSPGGVSSRSGYSENDSNLGGPLTQRQNTVFIAHTDQPHYWLIESKEIYTGKGWETSVEEQVEVDLSLFQLLDREKTTVELMDIPIELTDSFDQIPYTYQTIGFDFYEETESINLLMEIPTGQYILEDKENRVDSYTVTLASPDLDFTDQDSYSDSDGEAVSTSFHDRHTQLPVDLPERVVALAQDITKNAETTYEKVRAIEQYLKEDGGFEYSLSQTAYVPEGRDYVDHFLFDTKVGYCDNYSTAMVVLCRALDIPARWAKGFNSGNRVSEDGEIHYEVTNANAHSWPEVYFEEMGWIPFEPTPPFTQPVTDETTSNEVIDDTITADESRTPESSESIDESTEEEASVTTDSMEEEASSPVIPAEKSWIEKNISFISIVAILLLLISCFIKRWTLTSYLISGMLHSSFLSLQQKTALVYRLFQLKKRPLPHQTFRQYFKEWSMLMPEKESTIESFVQMMEEIAYSPEEDMASASTEQQILLLKMVELFKLYQAKPKNLAQ</sequence>
<keyword evidence="2" id="KW-0812">Transmembrane</keyword>
<dbReference type="InterPro" id="IPR002931">
    <property type="entry name" value="Transglutaminase-like"/>
</dbReference>
<dbReference type="Pfam" id="PF01841">
    <property type="entry name" value="Transglut_core"/>
    <property type="match status" value="1"/>
</dbReference>
<dbReference type="AlphaFoldDB" id="A0A1I5XUZ3"/>
<organism evidence="4 5">
    <name type="scientific">Desemzia incerta</name>
    <dbReference type="NCBI Taxonomy" id="82801"/>
    <lineage>
        <taxon>Bacteria</taxon>
        <taxon>Bacillati</taxon>
        <taxon>Bacillota</taxon>
        <taxon>Bacilli</taxon>
        <taxon>Lactobacillales</taxon>
        <taxon>Carnobacteriaceae</taxon>
        <taxon>Desemzia</taxon>
    </lineage>
</organism>
<evidence type="ECO:0000259" key="3">
    <source>
        <dbReference type="SMART" id="SM00460"/>
    </source>
</evidence>
<feature type="compositionally biased region" description="Polar residues" evidence="1">
    <location>
        <begin position="553"/>
        <end position="563"/>
    </location>
</feature>
<dbReference type="PANTHER" id="PTHR42736:SF1">
    <property type="entry name" value="PROTEIN-GLUTAMINE GAMMA-GLUTAMYLTRANSFERASE"/>
    <property type="match status" value="1"/>
</dbReference>
<evidence type="ECO:0000256" key="1">
    <source>
        <dbReference type="SAM" id="MobiDB-lite"/>
    </source>
</evidence>
<dbReference type="InterPro" id="IPR038765">
    <property type="entry name" value="Papain-like_cys_pep_sf"/>
</dbReference>
<feature type="transmembrane region" description="Helical" evidence="2">
    <location>
        <begin position="38"/>
        <end position="58"/>
    </location>
</feature>
<feature type="region of interest" description="Disordered" evidence="1">
    <location>
        <begin position="550"/>
        <end position="605"/>
    </location>
</feature>
<dbReference type="PANTHER" id="PTHR42736">
    <property type="entry name" value="PROTEIN-GLUTAMINE GAMMA-GLUTAMYLTRANSFERASE"/>
    <property type="match status" value="1"/>
</dbReference>
<keyword evidence="5" id="KW-1185">Reference proteome</keyword>
<reference evidence="4 5" key="1">
    <citation type="submission" date="2016-10" db="EMBL/GenBank/DDBJ databases">
        <authorList>
            <person name="de Groot N.N."/>
        </authorList>
    </citation>
    <scope>NUCLEOTIDE SEQUENCE [LARGE SCALE GENOMIC DNA]</scope>
    <source>
        <strain evidence="4 5">DSM 20581</strain>
    </source>
</reference>
<name>A0A1I5XUZ3_9LACT</name>
<dbReference type="EMBL" id="FOXW01000005">
    <property type="protein sequence ID" value="SFQ35547.1"/>
    <property type="molecule type" value="Genomic_DNA"/>
</dbReference>
<feature type="domain" description="Transglutaminase-like" evidence="3">
    <location>
        <begin position="476"/>
        <end position="549"/>
    </location>
</feature>
<feature type="transmembrane region" description="Helical" evidence="2">
    <location>
        <begin position="162"/>
        <end position="179"/>
    </location>
</feature>
<gene>
    <name evidence="4" type="ORF">SAMN04488506_1634</name>
</gene>
<keyword evidence="2" id="KW-0472">Membrane</keyword>
<evidence type="ECO:0000256" key="2">
    <source>
        <dbReference type="SAM" id="Phobius"/>
    </source>
</evidence>
<evidence type="ECO:0000313" key="5">
    <source>
        <dbReference type="Proteomes" id="UP000199136"/>
    </source>
</evidence>
<dbReference type="Proteomes" id="UP000199136">
    <property type="component" value="Unassembled WGS sequence"/>
</dbReference>
<feature type="transmembrane region" description="Helical" evidence="2">
    <location>
        <begin position="12"/>
        <end position="32"/>
    </location>
</feature>
<feature type="transmembrane region" description="Helical" evidence="2">
    <location>
        <begin position="191"/>
        <end position="211"/>
    </location>
</feature>
<dbReference type="SMART" id="SM00460">
    <property type="entry name" value="TGc"/>
    <property type="match status" value="1"/>
</dbReference>
<keyword evidence="2" id="KW-1133">Transmembrane helix</keyword>
<proteinExistence type="predicted"/>
<accession>A0A1I5XUZ3</accession>
<feature type="compositionally biased region" description="Acidic residues" evidence="1">
    <location>
        <begin position="581"/>
        <end position="602"/>
    </location>
</feature>
<dbReference type="Gene3D" id="3.10.620.30">
    <property type="match status" value="1"/>
</dbReference>